<dbReference type="PROSITE" id="PS00154">
    <property type="entry name" value="ATPASE_E1_E2"/>
    <property type="match status" value="1"/>
</dbReference>
<name>A0A168FA15_9HYPO</name>
<feature type="transmembrane region" description="Helical" evidence="7">
    <location>
        <begin position="437"/>
        <end position="456"/>
    </location>
</feature>
<keyword evidence="7" id="KW-0547">Nucleotide-binding</keyword>
<dbReference type="GO" id="GO:0046872">
    <property type="term" value="F:metal ion binding"/>
    <property type="evidence" value="ECO:0007669"/>
    <property type="project" value="UniProtKB-KW"/>
</dbReference>
<dbReference type="Gene3D" id="2.70.150.10">
    <property type="entry name" value="Calcium-transporting ATPase, cytoplasmic transduction domain A"/>
    <property type="match status" value="1"/>
</dbReference>
<keyword evidence="11" id="KW-1185">Reference proteome</keyword>
<dbReference type="InterPro" id="IPR018303">
    <property type="entry name" value="ATPase_P-typ_P_site"/>
</dbReference>
<dbReference type="GO" id="GO:0016020">
    <property type="term" value="C:membrane"/>
    <property type="evidence" value="ECO:0007669"/>
    <property type="project" value="UniProtKB-SubCell"/>
</dbReference>
<feature type="domain" description="HMA" evidence="9">
    <location>
        <begin position="257"/>
        <end position="327"/>
    </location>
</feature>
<dbReference type="GO" id="GO:0019829">
    <property type="term" value="F:ATPase-coupled monoatomic cation transmembrane transporter activity"/>
    <property type="evidence" value="ECO:0007669"/>
    <property type="project" value="InterPro"/>
</dbReference>
<dbReference type="STRING" id="1081109.A0A168FA15"/>
<evidence type="ECO:0000259" key="9">
    <source>
        <dbReference type="PROSITE" id="PS50846"/>
    </source>
</evidence>
<protein>
    <submittedName>
        <fullName evidence="10">Cation transport ATPase</fullName>
    </submittedName>
</protein>
<sequence length="1063" mass="114327">MSTLKALDARPALSQRMQVRHVTRTTPASRKLQLERHFAAEAKDAANLSSLIAVMVTRNVVTVCIPCPTSPIRKDNRVLTMMIEKCIVTAAEMECEKMCKIGPSSHTPDGVYEHDVTKIHLSSACSAHLTRAFQRYSAYLESARCICREFLDQGRSTSCCAARPNQPSTSTSEARSSESRSTHPTEEAGQEHADRRHNLGAKRRGPWARQMKGMCCGSEKEEDGCGCLSHATTIGEKDKRCPLKSSTPDLEKASYQEHVVTLVDGMTCSGCGNKFKRSLDAIAGVSSVQVNFVMGQAEFDVDTSVNSAACVLMDVERATDFRCRRVATDDQTLDVLASGGSARILASMAGRHVLGLNSATVLGKKTVRLGYDPRVIGARALLESLGHATRGLAPPTGDPSVSSNRRRLYDQLFKSIFCATFTVPVLVLAWGDVTFHPRLQAILSLALATIVQLAAIQDFYRPAISALFHSRSIEMDMLVVISITAAYVYSVVLFGFHMGGKALQSSTLFETSTLLITLVLLGRLIAAFSRSRAVEAVSLRSLQATTAVILKDGRDKEMDARLLQHGDVLSIGPHSTVPTDGRVFYGSSEVDESLLTGEGVPVPKGKGDAIIAGTINGNGLLLAELTRLPGQNTVTDIAKLVEEAQKAKPKLQDQADRVASWFVPIVTSAAVIVIVVWLVIGFKLRSEPTGKSIATAISYAVATLAVSCPCALGLAVPMVLVIGGGIAARRGVIIKSGQCVERARKVTDVVLDKTGTVTEGNLEVVTHEYFGDERQAAAISKALVASNKHPVSLATARFVLQRDYPAPELAEVHVIPGAGVVAKLDQWTVRAGNPEWTETDFHPTIRRLQRRNLTILAVTRDKELMAVFGLRTSLREEAVRVVNLLKNHNVAVHLVSGDQKGAVAMVASRLGISHSVAQSTPAEKRDYVARLMSLGKCVMFVGDGTNDAVAVSQADIGVQVSSTGSASDVTRAAADVVLLSGLEGILFLMEMSRMSFRRIVFNFTWSAAYNVLAILLASGALVRVRIPPAYAGLGEAFSVVPVVVAAMTMLWNRPPRQPILSAA</sequence>
<dbReference type="InterPro" id="IPR044492">
    <property type="entry name" value="P_typ_ATPase_HD_dom"/>
</dbReference>
<dbReference type="Gene3D" id="3.30.70.100">
    <property type="match status" value="1"/>
</dbReference>
<evidence type="ECO:0000256" key="5">
    <source>
        <dbReference type="ARBA" id="ARBA00022989"/>
    </source>
</evidence>
<dbReference type="EMBL" id="AZGY01000003">
    <property type="protein sequence ID" value="KZZ99644.1"/>
    <property type="molecule type" value="Genomic_DNA"/>
</dbReference>
<reference evidence="10 11" key="1">
    <citation type="journal article" date="2016" name="Genome Biol. Evol.">
        <title>Divergent and convergent evolution of fungal pathogenicity.</title>
        <authorList>
            <person name="Shang Y."/>
            <person name="Xiao G."/>
            <person name="Zheng P."/>
            <person name="Cen K."/>
            <person name="Zhan S."/>
            <person name="Wang C."/>
        </authorList>
    </citation>
    <scope>NUCLEOTIDE SEQUENCE [LARGE SCALE GENOMIC DNA]</scope>
    <source>
        <strain evidence="10 11">RCEF 2490</strain>
    </source>
</reference>
<dbReference type="NCBIfam" id="TIGR01494">
    <property type="entry name" value="ATPase_P-type"/>
    <property type="match status" value="1"/>
</dbReference>
<dbReference type="SUPFAM" id="SSF56784">
    <property type="entry name" value="HAD-like"/>
    <property type="match status" value="1"/>
</dbReference>
<accession>A0A168FA15</accession>
<feature type="compositionally biased region" description="Basic and acidic residues" evidence="8">
    <location>
        <begin position="175"/>
        <end position="197"/>
    </location>
</feature>
<gene>
    <name evidence="10" type="ORF">AAL_02216</name>
</gene>
<dbReference type="InterPro" id="IPR006121">
    <property type="entry name" value="HMA_dom"/>
</dbReference>
<dbReference type="InterPro" id="IPR027256">
    <property type="entry name" value="P-typ_ATPase_IB"/>
</dbReference>
<dbReference type="InterPro" id="IPR017969">
    <property type="entry name" value="Heavy-metal-associated_CS"/>
</dbReference>
<evidence type="ECO:0000313" key="11">
    <source>
        <dbReference type="Proteomes" id="UP000078544"/>
    </source>
</evidence>
<comment type="caution">
    <text evidence="10">The sequence shown here is derived from an EMBL/GenBank/DDBJ whole genome shotgun (WGS) entry which is preliminary data.</text>
</comment>
<feature type="region of interest" description="Disordered" evidence="8">
    <location>
        <begin position="158"/>
        <end position="205"/>
    </location>
</feature>
<dbReference type="Pfam" id="PF00403">
    <property type="entry name" value="HMA"/>
    <property type="match status" value="1"/>
</dbReference>
<dbReference type="InterPro" id="IPR008250">
    <property type="entry name" value="ATPase_P-typ_transduc_dom_A_sf"/>
</dbReference>
<evidence type="ECO:0000256" key="7">
    <source>
        <dbReference type="RuleBase" id="RU362081"/>
    </source>
</evidence>
<dbReference type="Pfam" id="PF00122">
    <property type="entry name" value="E1-E2_ATPase"/>
    <property type="match status" value="1"/>
</dbReference>
<keyword evidence="2 7" id="KW-0812">Transmembrane</keyword>
<evidence type="ECO:0000256" key="8">
    <source>
        <dbReference type="SAM" id="MobiDB-lite"/>
    </source>
</evidence>
<evidence type="ECO:0000256" key="2">
    <source>
        <dbReference type="ARBA" id="ARBA00022692"/>
    </source>
</evidence>
<dbReference type="InterPro" id="IPR023298">
    <property type="entry name" value="ATPase_P-typ_TM_dom_sf"/>
</dbReference>
<proteinExistence type="inferred from homology"/>
<comment type="subcellular location">
    <subcellularLocation>
        <location evidence="1 7">Membrane</location>
    </subcellularLocation>
</comment>
<dbReference type="FunFam" id="2.70.150.10:FF:000002">
    <property type="entry name" value="Copper-transporting ATPase 1, putative"/>
    <property type="match status" value="1"/>
</dbReference>
<feature type="transmembrane region" description="Helical" evidence="7">
    <location>
        <begin position="412"/>
        <end position="431"/>
    </location>
</feature>
<dbReference type="NCBIfam" id="TIGR01525">
    <property type="entry name" value="ATPase-IB_hvy"/>
    <property type="match status" value="1"/>
</dbReference>
<dbReference type="CDD" id="cd00371">
    <property type="entry name" value="HMA"/>
    <property type="match status" value="1"/>
</dbReference>
<dbReference type="Proteomes" id="UP000078544">
    <property type="component" value="Unassembled WGS sequence"/>
</dbReference>
<keyword evidence="7" id="KW-0067">ATP-binding</keyword>
<organism evidence="10 11">
    <name type="scientific">Moelleriella libera RCEF 2490</name>
    <dbReference type="NCBI Taxonomy" id="1081109"/>
    <lineage>
        <taxon>Eukaryota</taxon>
        <taxon>Fungi</taxon>
        <taxon>Dikarya</taxon>
        <taxon>Ascomycota</taxon>
        <taxon>Pezizomycotina</taxon>
        <taxon>Sordariomycetes</taxon>
        <taxon>Hypocreomycetidae</taxon>
        <taxon>Hypocreales</taxon>
        <taxon>Clavicipitaceae</taxon>
        <taxon>Moelleriella</taxon>
    </lineage>
</organism>
<dbReference type="AlphaFoldDB" id="A0A168FA15"/>
<dbReference type="InterPro" id="IPR023299">
    <property type="entry name" value="ATPase_P-typ_cyto_dom_N"/>
</dbReference>
<keyword evidence="4" id="KW-1278">Translocase</keyword>
<dbReference type="SFLD" id="SFLDG00002">
    <property type="entry name" value="C1.7:_P-type_atpase_like"/>
    <property type="match status" value="1"/>
</dbReference>
<dbReference type="PANTHER" id="PTHR46594">
    <property type="entry name" value="P-TYPE CATION-TRANSPORTING ATPASE"/>
    <property type="match status" value="1"/>
</dbReference>
<dbReference type="OrthoDB" id="432719at2759"/>
<dbReference type="InterPro" id="IPR036163">
    <property type="entry name" value="HMA_dom_sf"/>
</dbReference>
<dbReference type="InterPro" id="IPR001757">
    <property type="entry name" value="P_typ_ATPase"/>
</dbReference>
<keyword evidence="3 7" id="KW-0479">Metal-binding</keyword>
<dbReference type="SUPFAM" id="SSF81665">
    <property type="entry name" value="Calcium ATPase, transmembrane domain M"/>
    <property type="match status" value="1"/>
</dbReference>
<dbReference type="Pfam" id="PF24534">
    <property type="entry name" value="HMA_PCA1"/>
    <property type="match status" value="1"/>
</dbReference>
<dbReference type="SFLD" id="SFLDF00027">
    <property type="entry name" value="p-type_atpase"/>
    <property type="match status" value="1"/>
</dbReference>
<dbReference type="SFLD" id="SFLDS00003">
    <property type="entry name" value="Haloacid_Dehalogenase"/>
    <property type="match status" value="1"/>
</dbReference>
<comment type="similarity">
    <text evidence="7">Belongs to the cation transport ATPase (P-type) (TC 3.A.3) family. Type IB subfamily.</text>
</comment>
<dbReference type="SUPFAM" id="SSF55008">
    <property type="entry name" value="HMA, heavy metal-associated domain"/>
    <property type="match status" value="1"/>
</dbReference>
<feature type="transmembrane region" description="Helical" evidence="7">
    <location>
        <begin position="508"/>
        <end position="526"/>
    </location>
</feature>
<dbReference type="InterPro" id="IPR059000">
    <property type="entry name" value="ATPase_P-type_domA"/>
</dbReference>
<dbReference type="GO" id="GO:0016887">
    <property type="term" value="F:ATP hydrolysis activity"/>
    <property type="evidence" value="ECO:0007669"/>
    <property type="project" value="InterPro"/>
</dbReference>
<evidence type="ECO:0000256" key="3">
    <source>
        <dbReference type="ARBA" id="ARBA00022723"/>
    </source>
</evidence>
<dbReference type="Gene3D" id="3.40.1110.10">
    <property type="entry name" value="Calcium-transporting ATPase, cytoplasmic domain N"/>
    <property type="match status" value="1"/>
</dbReference>
<dbReference type="GO" id="GO:0005524">
    <property type="term" value="F:ATP binding"/>
    <property type="evidence" value="ECO:0007669"/>
    <property type="project" value="UniProtKB-UniRule"/>
</dbReference>
<dbReference type="PROSITE" id="PS50846">
    <property type="entry name" value="HMA_2"/>
    <property type="match status" value="1"/>
</dbReference>
<feature type="transmembrane region" description="Helical" evidence="7">
    <location>
        <begin position="999"/>
        <end position="1022"/>
    </location>
</feature>
<evidence type="ECO:0000256" key="1">
    <source>
        <dbReference type="ARBA" id="ARBA00004370"/>
    </source>
</evidence>
<dbReference type="Gene3D" id="3.40.50.1000">
    <property type="entry name" value="HAD superfamily/HAD-like"/>
    <property type="match status" value="1"/>
</dbReference>
<dbReference type="NCBIfam" id="TIGR01511">
    <property type="entry name" value="ATPase-IB1_Cu"/>
    <property type="match status" value="1"/>
</dbReference>
<feature type="transmembrane region" description="Helical" evidence="7">
    <location>
        <begin position="658"/>
        <end position="680"/>
    </location>
</feature>
<dbReference type="SUPFAM" id="SSF81653">
    <property type="entry name" value="Calcium ATPase, transduction domain A"/>
    <property type="match status" value="1"/>
</dbReference>
<evidence type="ECO:0000256" key="6">
    <source>
        <dbReference type="ARBA" id="ARBA00023136"/>
    </source>
</evidence>
<keyword evidence="5 7" id="KW-1133">Transmembrane helix</keyword>
<dbReference type="PANTHER" id="PTHR46594:SF4">
    <property type="entry name" value="P-TYPE CATION-TRANSPORTING ATPASE"/>
    <property type="match status" value="1"/>
</dbReference>
<dbReference type="Pfam" id="PF00702">
    <property type="entry name" value="Hydrolase"/>
    <property type="match status" value="1"/>
</dbReference>
<dbReference type="InterPro" id="IPR023214">
    <property type="entry name" value="HAD_sf"/>
</dbReference>
<dbReference type="GO" id="GO:0030003">
    <property type="term" value="P:intracellular monoatomic cation homeostasis"/>
    <property type="evidence" value="ECO:0007669"/>
    <property type="project" value="UniProtKB-ARBA"/>
</dbReference>
<dbReference type="InterPro" id="IPR056236">
    <property type="entry name" value="HMA_PCA1"/>
</dbReference>
<dbReference type="PRINTS" id="PR00119">
    <property type="entry name" value="CATATPASE"/>
</dbReference>
<dbReference type="PROSITE" id="PS01047">
    <property type="entry name" value="HMA_1"/>
    <property type="match status" value="1"/>
</dbReference>
<feature type="transmembrane region" description="Helical" evidence="7">
    <location>
        <begin position="477"/>
        <end position="496"/>
    </location>
</feature>
<evidence type="ECO:0000256" key="4">
    <source>
        <dbReference type="ARBA" id="ARBA00022967"/>
    </source>
</evidence>
<dbReference type="InterPro" id="IPR036412">
    <property type="entry name" value="HAD-like_sf"/>
</dbReference>
<evidence type="ECO:0000313" key="10">
    <source>
        <dbReference type="EMBL" id="KZZ99644.1"/>
    </source>
</evidence>
<keyword evidence="6 7" id="KW-0472">Membrane</keyword>
<feature type="transmembrane region" description="Helical" evidence="7">
    <location>
        <begin position="1028"/>
        <end position="1051"/>
    </location>
</feature>
<feature type="transmembrane region" description="Helical" evidence="7">
    <location>
        <begin position="700"/>
        <end position="728"/>
    </location>
</feature>